<name>A0A2A2ALC8_9BURK</name>
<comment type="similarity">
    <text evidence="1">Belongs to the GSP E family.</text>
</comment>
<dbReference type="InterPro" id="IPR027417">
    <property type="entry name" value="P-loop_NTPase"/>
</dbReference>
<dbReference type="GO" id="GO:0005524">
    <property type="term" value="F:ATP binding"/>
    <property type="evidence" value="ECO:0007669"/>
    <property type="project" value="InterPro"/>
</dbReference>
<protein>
    <submittedName>
        <fullName evidence="4">Type IV pili twitching motility protein PilT</fullName>
    </submittedName>
</protein>
<dbReference type="SUPFAM" id="SSF52540">
    <property type="entry name" value="P-loop containing nucleoside triphosphate hydrolases"/>
    <property type="match status" value="1"/>
</dbReference>
<dbReference type="InterPro" id="IPR050921">
    <property type="entry name" value="T4SS_GSP_E_ATPase"/>
</dbReference>
<evidence type="ECO:0000256" key="2">
    <source>
        <dbReference type="SAM" id="MobiDB-lite"/>
    </source>
</evidence>
<organism evidence="4 5">
    <name type="scientific">Vandammella animalimorsus</name>
    <dbReference type="NCBI Taxonomy" id="2029117"/>
    <lineage>
        <taxon>Bacteria</taxon>
        <taxon>Pseudomonadati</taxon>
        <taxon>Pseudomonadota</taxon>
        <taxon>Betaproteobacteria</taxon>
        <taxon>Burkholderiales</taxon>
        <taxon>Comamonadaceae</taxon>
        <taxon>Vandammella</taxon>
    </lineage>
</organism>
<dbReference type="PANTHER" id="PTHR30486:SF12">
    <property type="entry name" value="TYPE IV PILUS ATPASE PILU"/>
    <property type="match status" value="1"/>
</dbReference>
<dbReference type="CDD" id="cd01131">
    <property type="entry name" value="PilT"/>
    <property type="match status" value="1"/>
</dbReference>
<feature type="region of interest" description="Disordered" evidence="2">
    <location>
        <begin position="364"/>
        <end position="388"/>
    </location>
</feature>
<dbReference type="Proteomes" id="UP000218054">
    <property type="component" value="Unassembled WGS sequence"/>
</dbReference>
<dbReference type="InterPro" id="IPR001482">
    <property type="entry name" value="T2SS/T4SS_dom"/>
</dbReference>
<accession>A0A2A2ALC8</accession>
<dbReference type="NCBIfam" id="TIGR01420">
    <property type="entry name" value="pilT_fam"/>
    <property type="match status" value="1"/>
</dbReference>
<dbReference type="RefSeq" id="WP_095538917.1">
    <property type="nucleotide sequence ID" value="NZ_NSJB01000001.1"/>
</dbReference>
<dbReference type="PANTHER" id="PTHR30486">
    <property type="entry name" value="TWITCHING MOTILITY PROTEIN PILT"/>
    <property type="match status" value="1"/>
</dbReference>
<dbReference type="EMBL" id="NSJB01000001">
    <property type="protein sequence ID" value="PAT38636.1"/>
    <property type="molecule type" value="Genomic_DNA"/>
</dbReference>
<gene>
    <name evidence="4" type="ORF">CK625_04055</name>
</gene>
<reference evidence="4 5" key="1">
    <citation type="submission" date="2017-08" db="EMBL/GenBank/DDBJ databases">
        <title>WGS of Clinical strains of the CDC Group NO-1 linked to zoonotic infections in humans.</title>
        <authorList>
            <person name="Bernier A.-M."/>
            <person name="Bernard K."/>
        </authorList>
    </citation>
    <scope>NUCLEOTIDE SEQUENCE [LARGE SCALE GENOMIC DNA]</scope>
    <source>
        <strain evidence="4 5">NML00-0135</strain>
    </source>
</reference>
<feature type="domain" description="Bacterial type II secretion system protein E" evidence="3">
    <location>
        <begin position="8"/>
        <end position="275"/>
    </location>
</feature>
<dbReference type="AlphaFoldDB" id="A0A2A2ALC8"/>
<sequence>MAAMERLLRLMAENKASDIYLSAHSPVMIKIRGETIPVNNQVLAPEATLKLLAEVVPKERIDELKHCGELNMAVPLEGVGRFRISAMRQRGSYAVVIRYIPRDIPELATLRLPPVMEELAMEKRGLILLVGATGSGKSTTIAAMMDLRNKLVANHILTIEDPIEYEFSNRRSVVNQREVGTDTESLQIGLKNALRQAPDVIQIGEIRDRETMSAAMAYAQSGHLCISTLHANNSYHALNRILSFYPVEVRPTMLGDLAATLKAVISQRLLRGLDGQRIPAVEVLLNTKLVSELIEASDFSGIRDAMQQSMSEGSQTFEESLAFMVSEGLIDRKEAFSYADSPTNLMWRLQNDFAMAAKAAKARVQSPEAESDEPSFTEFALDVRDEEA</sequence>
<proteinExistence type="inferred from homology"/>
<dbReference type="Gene3D" id="3.40.50.300">
    <property type="entry name" value="P-loop containing nucleotide triphosphate hydrolases"/>
    <property type="match status" value="1"/>
</dbReference>
<dbReference type="Pfam" id="PF00437">
    <property type="entry name" value="T2SSE"/>
    <property type="match status" value="1"/>
</dbReference>
<evidence type="ECO:0000259" key="3">
    <source>
        <dbReference type="Pfam" id="PF00437"/>
    </source>
</evidence>
<evidence type="ECO:0000313" key="5">
    <source>
        <dbReference type="Proteomes" id="UP000218054"/>
    </source>
</evidence>
<dbReference type="Gene3D" id="3.30.450.90">
    <property type="match status" value="1"/>
</dbReference>
<dbReference type="GO" id="GO:0016887">
    <property type="term" value="F:ATP hydrolysis activity"/>
    <property type="evidence" value="ECO:0007669"/>
    <property type="project" value="InterPro"/>
</dbReference>
<dbReference type="InterPro" id="IPR006321">
    <property type="entry name" value="PilT/PilU"/>
</dbReference>
<evidence type="ECO:0000313" key="4">
    <source>
        <dbReference type="EMBL" id="PAT38636.1"/>
    </source>
</evidence>
<evidence type="ECO:0000256" key="1">
    <source>
        <dbReference type="ARBA" id="ARBA00006611"/>
    </source>
</evidence>
<comment type="caution">
    <text evidence="4">The sequence shown here is derived from an EMBL/GenBank/DDBJ whole genome shotgun (WGS) entry which is preliminary data.</text>
</comment>
<keyword evidence="5" id="KW-1185">Reference proteome</keyword>